<name>A0A150INH6_9EURY</name>
<dbReference type="GO" id="GO:0102986">
    <property type="term" value="F:trehalose synthase activity"/>
    <property type="evidence" value="ECO:0007669"/>
    <property type="project" value="UniProtKB-EC"/>
</dbReference>
<dbReference type="InterPro" id="IPR028098">
    <property type="entry name" value="Glyco_trans_4-like_N"/>
</dbReference>
<feature type="domain" description="Glycosyl transferase family 1" evidence="2">
    <location>
        <begin position="2"/>
        <end position="158"/>
    </location>
</feature>
<evidence type="ECO:0000313" key="5">
    <source>
        <dbReference type="Proteomes" id="UP000075578"/>
    </source>
</evidence>
<dbReference type="Pfam" id="PF00534">
    <property type="entry name" value="Glycos_transf_1"/>
    <property type="match status" value="2"/>
</dbReference>
<dbReference type="PANTHER" id="PTHR46401">
    <property type="entry name" value="GLYCOSYLTRANSFERASE WBBK-RELATED"/>
    <property type="match status" value="1"/>
</dbReference>
<proteinExistence type="predicted"/>
<reference evidence="4 5" key="1">
    <citation type="journal article" date="2016" name="ISME J.">
        <title>Chasing the elusive Euryarchaeota class WSA2: genomes reveal a uniquely fastidious methyl-reducing methanogen.</title>
        <authorList>
            <person name="Nobu M.K."/>
            <person name="Narihiro T."/>
            <person name="Kuroda K."/>
            <person name="Mei R."/>
            <person name="Liu W.T."/>
        </authorList>
    </citation>
    <scope>NUCLEOTIDE SEQUENCE [LARGE SCALE GENOMIC DNA]</scope>
    <source>
        <strain evidence="4">U1lsi0528_Bin089</strain>
    </source>
</reference>
<evidence type="ECO:0000313" key="4">
    <source>
        <dbReference type="EMBL" id="KYC46591.1"/>
    </source>
</evidence>
<dbReference type="CDD" id="cd03801">
    <property type="entry name" value="GT4_PimA-like"/>
    <property type="match status" value="1"/>
</dbReference>
<feature type="domain" description="Glycosyl transferase family 1" evidence="2">
    <location>
        <begin position="383"/>
        <end position="546"/>
    </location>
</feature>
<comment type="caution">
    <text evidence="4">The sequence shown here is derived from an EMBL/GenBank/DDBJ whole genome shotgun (WGS) entry which is preliminary data.</text>
</comment>
<dbReference type="EMBL" id="LNGD01000193">
    <property type="protein sequence ID" value="KYC46591.1"/>
    <property type="molecule type" value="Genomic_DNA"/>
</dbReference>
<protein>
    <submittedName>
        <fullName evidence="4">Trehalose synthase</fullName>
        <ecNumber evidence="4">2.4.1.245</ecNumber>
    </submittedName>
</protein>
<feature type="domain" description="Glycosyltransferase subfamily 4-like N-terminal" evidence="3">
    <location>
        <begin position="200"/>
        <end position="369"/>
    </location>
</feature>
<dbReference type="InterPro" id="IPR001296">
    <property type="entry name" value="Glyco_trans_1"/>
</dbReference>
<keyword evidence="1 4" id="KW-0808">Transferase</keyword>
<gene>
    <name evidence="4" type="primary">treT_1</name>
    <name evidence="4" type="ORF">AMQ74_01786</name>
</gene>
<dbReference type="EC" id="2.4.1.245" evidence="4"/>
<evidence type="ECO:0000259" key="3">
    <source>
        <dbReference type="Pfam" id="PF13439"/>
    </source>
</evidence>
<dbReference type="Gene3D" id="3.40.50.2000">
    <property type="entry name" value="Glycogen Phosphorylase B"/>
    <property type="match status" value="3"/>
</dbReference>
<evidence type="ECO:0000256" key="1">
    <source>
        <dbReference type="ARBA" id="ARBA00022679"/>
    </source>
</evidence>
<evidence type="ECO:0000259" key="2">
    <source>
        <dbReference type="Pfam" id="PF00534"/>
    </source>
</evidence>
<dbReference type="Proteomes" id="UP000075578">
    <property type="component" value="Unassembled WGS sequence"/>
</dbReference>
<dbReference type="Pfam" id="PF13439">
    <property type="entry name" value="Glyco_transf_4"/>
    <property type="match status" value="1"/>
</dbReference>
<dbReference type="SUPFAM" id="SSF53756">
    <property type="entry name" value="UDP-Glycosyltransferase/glycogen phosphorylase"/>
    <property type="match status" value="2"/>
</dbReference>
<keyword evidence="4" id="KW-0328">Glycosyltransferase</keyword>
<dbReference type="PANTHER" id="PTHR46401:SF2">
    <property type="entry name" value="GLYCOSYLTRANSFERASE WBBK-RELATED"/>
    <property type="match status" value="1"/>
</dbReference>
<dbReference type="AlphaFoldDB" id="A0A150INH6"/>
<organism evidence="4 5">
    <name type="scientific">Candidatus Methanofastidiosum methylothiophilum</name>
    <dbReference type="NCBI Taxonomy" id="1705564"/>
    <lineage>
        <taxon>Archaea</taxon>
        <taxon>Methanobacteriati</taxon>
        <taxon>Methanobacteriota</taxon>
        <taxon>Stenosarchaea group</taxon>
        <taxon>Candidatus Methanofastidiosia</taxon>
        <taxon>Candidatus Methanofastidiosales</taxon>
        <taxon>Candidatus Methanofastidiosaceae</taxon>
        <taxon>Candidatus Methanofastidiosum</taxon>
    </lineage>
</organism>
<accession>A0A150INH6</accession>
<sequence>MESNKNVPAILHAYKNIIKRFPDLKLVIVGKDFKIGWDNKVKPLTPQARELLTLSEDLKLKHSLIFTGEVDDIHLPIILNNAEALIHLSEYEGFGFAVLEGMAAKIPVIASRRSCYPEILHEAAYFVDPKNTEKISEAMLQVLEDEKLKKDLIKKATQVADSYTWIKCAQETLKLLNLTINKVPKHNISYLITNFHPIKGGAEQNALMLALKEAEAGNNVKIFTSNSNNKELTSKEIFNGIEINRFNKINKSYYLGFYPGLFWPFIKHKADIIHVHGFGFLWHDFLLLIKKIINPHLKIINTPHGPFMAHGQYSLAKKLLKSVFTFIQKIYLNFLYSKVIAVNPSQANWIHKEYGISKDKIVLVPNAIADDYDKFIEDKDLIEQIKPERKFIISFIGRYEKYKGLQDLIKCVIELKAKYKNLHLIAMGNEGNYLEEIRNLIRNAQADKYITVLISPSDNAIKTVLNLSNIYVLPSSWEAFGISIVEAMKLNNAIVSTRTEGGEYLIKDEENGYLYDFQDTVDLCSRLDTLISDKKLLKQMKFNNQKKALEFSITTVYDTYRGILRDLLK</sequence>